<evidence type="ECO:0000313" key="2">
    <source>
        <dbReference type="Proteomes" id="UP001177003"/>
    </source>
</evidence>
<sequence length="69" mass="7735">MNCNNTVPRHSDGCVVNYEFVWDFNNGKRLAVFMLGINPKLFTRLNGICSTPSIHNVILNSSKIPLSEP</sequence>
<evidence type="ECO:0000313" key="1">
    <source>
        <dbReference type="EMBL" id="CAI9277926.1"/>
    </source>
</evidence>
<proteinExistence type="predicted"/>
<protein>
    <submittedName>
        <fullName evidence="1">Uncharacterized protein</fullName>
    </submittedName>
</protein>
<name>A0AA35YPN1_LACSI</name>
<dbReference type="Proteomes" id="UP001177003">
    <property type="component" value="Chromosome 3"/>
</dbReference>
<gene>
    <name evidence="1" type="ORF">LSALG_LOCUS17832</name>
</gene>
<organism evidence="1 2">
    <name type="scientific">Lactuca saligna</name>
    <name type="common">Willowleaf lettuce</name>
    <dbReference type="NCBI Taxonomy" id="75948"/>
    <lineage>
        <taxon>Eukaryota</taxon>
        <taxon>Viridiplantae</taxon>
        <taxon>Streptophyta</taxon>
        <taxon>Embryophyta</taxon>
        <taxon>Tracheophyta</taxon>
        <taxon>Spermatophyta</taxon>
        <taxon>Magnoliopsida</taxon>
        <taxon>eudicotyledons</taxon>
        <taxon>Gunneridae</taxon>
        <taxon>Pentapetalae</taxon>
        <taxon>asterids</taxon>
        <taxon>campanulids</taxon>
        <taxon>Asterales</taxon>
        <taxon>Asteraceae</taxon>
        <taxon>Cichorioideae</taxon>
        <taxon>Cichorieae</taxon>
        <taxon>Lactucinae</taxon>
        <taxon>Lactuca</taxon>
    </lineage>
</organism>
<dbReference type="AlphaFoldDB" id="A0AA35YPN1"/>
<dbReference type="EMBL" id="OX465079">
    <property type="protein sequence ID" value="CAI9277926.1"/>
    <property type="molecule type" value="Genomic_DNA"/>
</dbReference>
<accession>A0AA35YPN1</accession>
<reference evidence="1" key="1">
    <citation type="submission" date="2023-04" db="EMBL/GenBank/DDBJ databases">
        <authorList>
            <person name="Vijverberg K."/>
            <person name="Xiong W."/>
            <person name="Schranz E."/>
        </authorList>
    </citation>
    <scope>NUCLEOTIDE SEQUENCE</scope>
</reference>
<keyword evidence="2" id="KW-1185">Reference proteome</keyword>